<accession>Q0G7T6</accession>
<organism evidence="1 2">
    <name type="scientific">Fulvimarina pelagi HTCC2506</name>
    <dbReference type="NCBI Taxonomy" id="314231"/>
    <lineage>
        <taxon>Bacteria</taxon>
        <taxon>Pseudomonadati</taxon>
        <taxon>Pseudomonadota</taxon>
        <taxon>Alphaproteobacteria</taxon>
        <taxon>Hyphomicrobiales</taxon>
        <taxon>Aurantimonadaceae</taxon>
        <taxon>Fulvimarina</taxon>
    </lineage>
</organism>
<dbReference type="HOGENOM" id="CLU_2180006_0_0_5"/>
<evidence type="ECO:0000313" key="2">
    <source>
        <dbReference type="Proteomes" id="UP000004310"/>
    </source>
</evidence>
<comment type="caution">
    <text evidence="1">The sequence shown here is derived from an EMBL/GenBank/DDBJ whole genome shotgun (WGS) entry which is preliminary data.</text>
</comment>
<name>Q0G7T6_9HYPH</name>
<dbReference type="EMBL" id="AATP01000001">
    <property type="protein sequence ID" value="EAU42278.1"/>
    <property type="molecule type" value="Genomic_DNA"/>
</dbReference>
<sequence length="109" mass="12236">MFNLGSVGISATSLCSNLLLGGEVTAHRRCWQGESEKILGQLLASVAFLAKHRSKARSGILSEQGFHRNDLLIDDLRIFFFALCESVRLTQGMHDMRLFKKTYTFSDLL</sequence>
<reference evidence="1 2" key="1">
    <citation type="journal article" date="2010" name="J. Bacteriol.">
        <title>Genome sequence of Fulvimarina pelagi HTCC2506T, a Mn(II)-oxidizing alphaproteobacterium possessing an aerobic anoxygenic photosynthetic gene cluster and Xanthorhodopsin.</title>
        <authorList>
            <person name="Kang I."/>
            <person name="Oh H.M."/>
            <person name="Lim S.I."/>
            <person name="Ferriera S."/>
            <person name="Giovannoni S.J."/>
            <person name="Cho J.C."/>
        </authorList>
    </citation>
    <scope>NUCLEOTIDE SEQUENCE [LARGE SCALE GENOMIC DNA]</scope>
    <source>
        <strain evidence="1 2">HTCC2506</strain>
    </source>
</reference>
<keyword evidence="2" id="KW-1185">Reference proteome</keyword>
<gene>
    <name evidence="1" type="ORF">FP2506_05551</name>
</gene>
<dbReference type="Proteomes" id="UP000004310">
    <property type="component" value="Unassembled WGS sequence"/>
</dbReference>
<proteinExistence type="predicted"/>
<evidence type="ECO:0000313" key="1">
    <source>
        <dbReference type="EMBL" id="EAU42278.1"/>
    </source>
</evidence>
<dbReference type="AlphaFoldDB" id="Q0G7T6"/>
<protein>
    <submittedName>
        <fullName evidence="1">Uncharacterized protein</fullName>
    </submittedName>
</protein>